<feature type="domain" description="Carboxymuconolactone decarboxylase-like" evidence="1">
    <location>
        <begin position="27"/>
        <end position="95"/>
    </location>
</feature>
<dbReference type="RefSeq" id="WP_340331599.1">
    <property type="nucleotide sequence ID" value="NZ_JAZHOF010000009.1"/>
</dbReference>
<name>A0AAW9RVZ3_9HYPH</name>
<reference evidence="2 3" key="1">
    <citation type="submission" date="2024-02" db="EMBL/GenBank/DDBJ databases">
        <title>Genome analysis and characterization of Microbaculum marinisediminis sp. nov., isolated from marine sediment.</title>
        <authorList>
            <person name="Du Z.-J."/>
            <person name="Ye Y.-Q."/>
            <person name="Zhang Z.-R."/>
            <person name="Yuan S.-M."/>
            <person name="Zhang X.-Y."/>
        </authorList>
    </citation>
    <scope>NUCLEOTIDE SEQUENCE [LARGE SCALE GENOMIC DNA]</scope>
    <source>
        <strain evidence="2 3">SDUM1044001</strain>
    </source>
</reference>
<keyword evidence="3" id="KW-1185">Reference proteome</keyword>
<dbReference type="Pfam" id="PF02627">
    <property type="entry name" value="CMD"/>
    <property type="match status" value="1"/>
</dbReference>
<dbReference type="InterPro" id="IPR029032">
    <property type="entry name" value="AhpD-like"/>
</dbReference>
<evidence type="ECO:0000259" key="1">
    <source>
        <dbReference type="Pfam" id="PF02627"/>
    </source>
</evidence>
<evidence type="ECO:0000313" key="2">
    <source>
        <dbReference type="EMBL" id="MEJ8573901.1"/>
    </source>
</evidence>
<dbReference type="PANTHER" id="PTHR34846:SF10">
    <property type="entry name" value="CYTOPLASMIC PROTEIN"/>
    <property type="match status" value="1"/>
</dbReference>
<proteinExistence type="predicted"/>
<evidence type="ECO:0000313" key="3">
    <source>
        <dbReference type="Proteomes" id="UP001378188"/>
    </source>
</evidence>
<dbReference type="Gene3D" id="1.20.1290.10">
    <property type="entry name" value="AhpD-like"/>
    <property type="match status" value="1"/>
</dbReference>
<dbReference type="InterPro" id="IPR003779">
    <property type="entry name" value="CMD-like"/>
</dbReference>
<dbReference type="SUPFAM" id="SSF69118">
    <property type="entry name" value="AhpD-like"/>
    <property type="match status" value="1"/>
</dbReference>
<dbReference type="PANTHER" id="PTHR34846">
    <property type="entry name" value="4-CARBOXYMUCONOLACTONE DECARBOXYLASE FAMILY PROTEIN (AFU_ORTHOLOGUE AFUA_6G11590)"/>
    <property type="match status" value="1"/>
</dbReference>
<dbReference type="InterPro" id="IPR004675">
    <property type="entry name" value="AhpD_core"/>
</dbReference>
<organism evidence="2 3">
    <name type="scientific">Microbaculum marinum</name>
    <dbReference type="NCBI Taxonomy" id="1764581"/>
    <lineage>
        <taxon>Bacteria</taxon>
        <taxon>Pseudomonadati</taxon>
        <taxon>Pseudomonadota</taxon>
        <taxon>Alphaproteobacteria</taxon>
        <taxon>Hyphomicrobiales</taxon>
        <taxon>Tepidamorphaceae</taxon>
        <taxon>Microbaculum</taxon>
    </lineage>
</organism>
<dbReference type="Proteomes" id="UP001378188">
    <property type="component" value="Unassembled WGS sequence"/>
</dbReference>
<dbReference type="EMBL" id="JAZHOF010000009">
    <property type="protein sequence ID" value="MEJ8573901.1"/>
    <property type="molecule type" value="Genomic_DNA"/>
</dbReference>
<dbReference type="GO" id="GO:0051920">
    <property type="term" value="F:peroxiredoxin activity"/>
    <property type="evidence" value="ECO:0007669"/>
    <property type="project" value="InterPro"/>
</dbReference>
<dbReference type="AlphaFoldDB" id="A0AAW9RVZ3"/>
<gene>
    <name evidence="2" type="ORF">V3328_20610</name>
</gene>
<accession>A0AAW9RVZ3</accession>
<comment type="caution">
    <text evidence="2">The sequence shown here is derived from an EMBL/GenBank/DDBJ whole genome shotgun (WGS) entry which is preliminary data.</text>
</comment>
<protein>
    <submittedName>
        <fullName evidence="2">Carboxymuconolactone decarboxylase family protein</fullName>
    </submittedName>
</protein>
<dbReference type="NCBIfam" id="TIGR00778">
    <property type="entry name" value="ahpD_dom"/>
    <property type="match status" value="1"/>
</dbReference>
<sequence length="143" mass="16179">MSELKPVAYERSILDLLQYLGNAMPLLEAHGLDETVRNLVLLRASQTNGCAWCLDMHLKEARAAGETAERLDRIVVWQHSGHFDQREKAALAWTDALTVLDPKTDYGILRAKLREHFSEEQIGALTVAVGMINMWNRINVSKH</sequence>